<organism evidence="1 2">
    <name type="scientific">Streptomyces calidiresistens</name>
    <dbReference type="NCBI Taxonomy" id="1485586"/>
    <lineage>
        <taxon>Bacteria</taxon>
        <taxon>Bacillati</taxon>
        <taxon>Actinomycetota</taxon>
        <taxon>Actinomycetes</taxon>
        <taxon>Kitasatosporales</taxon>
        <taxon>Streptomycetaceae</taxon>
        <taxon>Streptomyces</taxon>
    </lineage>
</organism>
<accession>A0A7W3T267</accession>
<dbReference type="EMBL" id="VKHS01000140">
    <property type="protein sequence ID" value="MBB0229579.1"/>
    <property type="molecule type" value="Genomic_DNA"/>
</dbReference>
<sequence>MLRLPRAEAPPGTGHYWCEVSAHTTGDHREHRLGSYHAPTPRLAMKWLHGRAGHIADQLDPGPRTPVHAWLNDTTEHEYALATLAAGGIYTHTIRDGTTRYQLAALPTARLFIPRTQVTP</sequence>
<evidence type="ECO:0000313" key="2">
    <source>
        <dbReference type="Proteomes" id="UP000530234"/>
    </source>
</evidence>
<comment type="caution">
    <text evidence="1">The sequence shown here is derived from an EMBL/GenBank/DDBJ whole genome shotgun (WGS) entry which is preliminary data.</text>
</comment>
<dbReference type="RefSeq" id="WP_182662196.1">
    <property type="nucleotide sequence ID" value="NZ_VKHS01000140.1"/>
</dbReference>
<gene>
    <name evidence="1" type="ORF">FOE67_08650</name>
</gene>
<name>A0A7W3T267_9ACTN</name>
<reference evidence="2" key="1">
    <citation type="submission" date="2019-10" db="EMBL/GenBank/DDBJ databases">
        <title>Streptomyces sp. nov., a novel actinobacterium isolated from alkaline environment.</title>
        <authorList>
            <person name="Golinska P."/>
        </authorList>
    </citation>
    <scope>NUCLEOTIDE SEQUENCE [LARGE SCALE GENOMIC DNA]</scope>
    <source>
        <strain evidence="2">DSM 42108</strain>
    </source>
</reference>
<proteinExistence type="predicted"/>
<keyword evidence="2" id="KW-1185">Reference proteome</keyword>
<protein>
    <submittedName>
        <fullName evidence="1">Uncharacterized protein</fullName>
    </submittedName>
</protein>
<evidence type="ECO:0000313" key="1">
    <source>
        <dbReference type="EMBL" id="MBB0229579.1"/>
    </source>
</evidence>
<dbReference type="AlphaFoldDB" id="A0A7W3T267"/>
<dbReference type="Proteomes" id="UP000530234">
    <property type="component" value="Unassembled WGS sequence"/>
</dbReference>